<accession>A0ABX2IPZ3</accession>
<evidence type="ECO:0000313" key="1">
    <source>
        <dbReference type="EMBL" id="NSX54959.1"/>
    </source>
</evidence>
<sequence length="63" mass="6615">MAAFTVTSPAQADESCVDYNQTQTIDMTSMADSMAETFGPILAELIQAGKEDAIVNGVFTAVP</sequence>
<keyword evidence="2" id="KW-1185">Reference proteome</keyword>
<dbReference type="Proteomes" id="UP000777935">
    <property type="component" value="Unassembled WGS sequence"/>
</dbReference>
<dbReference type="RefSeq" id="WP_174137519.1">
    <property type="nucleotide sequence ID" value="NZ_JABUFE010000004.1"/>
</dbReference>
<name>A0ABX2IPZ3_9RHOB</name>
<gene>
    <name evidence="1" type="ORF">HRQ87_09110</name>
</gene>
<proteinExistence type="predicted"/>
<organism evidence="1 2">
    <name type="scientific">Parasulfitobacter algicola</name>
    <dbReference type="NCBI Taxonomy" id="2614809"/>
    <lineage>
        <taxon>Bacteria</taxon>
        <taxon>Pseudomonadati</taxon>
        <taxon>Pseudomonadota</taxon>
        <taxon>Alphaproteobacteria</taxon>
        <taxon>Rhodobacterales</taxon>
        <taxon>Roseobacteraceae</taxon>
        <taxon>Parasulfitobacter</taxon>
    </lineage>
</organism>
<comment type="caution">
    <text evidence="1">The sequence shown here is derived from an EMBL/GenBank/DDBJ whole genome shotgun (WGS) entry which is preliminary data.</text>
</comment>
<reference evidence="1 2" key="1">
    <citation type="submission" date="2020-06" db="EMBL/GenBank/DDBJ databases">
        <title>Sulfitobacter algicola sp. nov., isolated from green algae.</title>
        <authorList>
            <person name="Wang C."/>
        </authorList>
    </citation>
    <scope>NUCLEOTIDE SEQUENCE [LARGE SCALE GENOMIC DNA]</scope>
    <source>
        <strain evidence="1 2">1151</strain>
    </source>
</reference>
<protein>
    <submittedName>
        <fullName evidence="1">Uncharacterized protein</fullName>
    </submittedName>
</protein>
<evidence type="ECO:0000313" key="2">
    <source>
        <dbReference type="Proteomes" id="UP000777935"/>
    </source>
</evidence>
<dbReference type="EMBL" id="JABUFE010000004">
    <property type="protein sequence ID" value="NSX54959.1"/>
    <property type="molecule type" value="Genomic_DNA"/>
</dbReference>